<dbReference type="Proteomes" id="UP000814140">
    <property type="component" value="Unassembled WGS sequence"/>
</dbReference>
<comment type="caution">
    <text evidence="1">The sequence shown here is derived from an EMBL/GenBank/DDBJ whole genome shotgun (WGS) entry which is preliminary data.</text>
</comment>
<name>A0ACB8TFT9_9AGAM</name>
<proteinExistence type="predicted"/>
<protein>
    <submittedName>
        <fullName evidence="1">Uncharacterized protein</fullName>
    </submittedName>
</protein>
<evidence type="ECO:0000313" key="1">
    <source>
        <dbReference type="EMBL" id="KAI0067309.1"/>
    </source>
</evidence>
<gene>
    <name evidence="1" type="ORF">BV25DRAFT_1835022</name>
</gene>
<evidence type="ECO:0000313" key="2">
    <source>
        <dbReference type="Proteomes" id="UP000814140"/>
    </source>
</evidence>
<reference evidence="1" key="2">
    <citation type="journal article" date="2022" name="New Phytol.">
        <title>Evolutionary transition to the ectomycorrhizal habit in the genomes of a hyperdiverse lineage of mushroom-forming fungi.</title>
        <authorList>
            <person name="Looney B."/>
            <person name="Miyauchi S."/>
            <person name="Morin E."/>
            <person name="Drula E."/>
            <person name="Courty P.E."/>
            <person name="Kohler A."/>
            <person name="Kuo A."/>
            <person name="LaButti K."/>
            <person name="Pangilinan J."/>
            <person name="Lipzen A."/>
            <person name="Riley R."/>
            <person name="Andreopoulos W."/>
            <person name="He G."/>
            <person name="Johnson J."/>
            <person name="Nolan M."/>
            <person name="Tritt A."/>
            <person name="Barry K.W."/>
            <person name="Grigoriev I.V."/>
            <person name="Nagy L.G."/>
            <person name="Hibbett D."/>
            <person name="Henrissat B."/>
            <person name="Matheny P.B."/>
            <person name="Labbe J."/>
            <person name="Martin F.M."/>
        </authorList>
    </citation>
    <scope>NUCLEOTIDE SEQUENCE</scope>
    <source>
        <strain evidence="1">HHB10654</strain>
    </source>
</reference>
<accession>A0ACB8TFT9</accession>
<organism evidence="1 2">
    <name type="scientific">Artomyces pyxidatus</name>
    <dbReference type="NCBI Taxonomy" id="48021"/>
    <lineage>
        <taxon>Eukaryota</taxon>
        <taxon>Fungi</taxon>
        <taxon>Dikarya</taxon>
        <taxon>Basidiomycota</taxon>
        <taxon>Agaricomycotina</taxon>
        <taxon>Agaricomycetes</taxon>
        <taxon>Russulales</taxon>
        <taxon>Auriscalpiaceae</taxon>
        <taxon>Artomyces</taxon>
    </lineage>
</organism>
<dbReference type="EMBL" id="MU277190">
    <property type="protein sequence ID" value="KAI0067309.1"/>
    <property type="molecule type" value="Genomic_DNA"/>
</dbReference>
<reference evidence="1" key="1">
    <citation type="submission" date="2021-03" db="EMBL/GenBank/DDBJ databases">
        <authorList>
            <consortium name="DOE Joint Genome Institute"/>
            <person name="Ahrendt S."/>
            <person name="Looney B.P."/>
            <person name="Miyauchi S."/>
            <person name="Morin E."/>
            <person name="Drula E."/>
            <person name="Courty P.E."/>
            <person name="Chicoki N."/>
            <person name="Fauchery L."/>
            <person name="Kohler A."/>
            <person name="Kuo A."/>
            <person name="Labutti K."/>
            <person name="Pangilinan J."/>
            <person name="Lipzen A."/>
            <person name="Riley R."/>
            <person name="Andreopoulos W."/>
            <person name="He G."/>
            <person name="Johnson J."/>
            <person name="Barry K.W."/>
            <person name="Grigoriev I.V."/>
            <person name="Nagy L."/>
            <person name="Hibbett D."/>
            <person name="Henrissat B."/>
            <person name="Matheny P.B."/>
            <person name="Labbe J."/>
            <person name="Martin F."/>
        </authorList>
    </citation>
    <scope>NUCLEOTIDE SEQUENCE</scope>
    <source>
        <strain evidence="1">HHB10654</strain>
    </source>
</reference>
<keyword evidence="2" id="KW-1185">Reference proteome</keyword>
<sequence length="239" mass="26254">MTSQQEQQYLHAIRVAGNAVMHYDPVNRALAVWYWPVDGDGQRVSPSELSAYRRTHAVDGPYCLCPFNDQSQAASNAIIDRPLRGRHIGQYVASCSQGRCRYLVLIECIYTMPGVPVKRYRLRRGGTSTLPPSSSSHFQGLIPFCLVGAVHPPSVTGAGPIVLESHDPRPRRAQSTVSLLLQLDSYRSPGLTLRELEDLLVSCRGCGIIMTRRAATSFHECTGIVNEDGAEAEVNSDSD</sequence>